<dbReference type="PANTHER" id="PTHR42919:SF8">
    <property type="entry name" value="N-ALPHA-ACETYLTRANSFERASE 50"/>
    <property type="match status" value="1"/>
</dbReference>
<dbReference type="STRING" id="436017.A4S6Y3"/>
<dbReference type="Gene3D" id="3.40.630.30">
    <property type="match status" value="1"/>
</dbReference>
<dbReference type="GO" id="GO:0008080">
    <property type="term" value="F:N-acetyltransferase activity"/>
    <property type="evidence" value="ECO:0007669"/>
    <property type="project" value="TreeGrafter"/>
</dbReference>
<dbReference type="KEGG" id="olu:OSTLU_36663"/>
<keyword evidence="1" id="KW-0808">Transferase</keyword>
<dbReference type="InterPro" id="IPR016181">
    <property type="entry name" value="Acyl_CoA_acyltransferase"/>
</dbReference>
<accession>A4S6Y3</accession>
<name>A4S6Y3_OSTLU</name>
<evidence type="ECO:0000256" key="1">
    <source>
        <dbReference type="ARBA" id="ARBA00022679"/>
    </source>
</evidence>
<protein>
    <recommendedName>
        <fullName evidence="3">N-acetyltransferase domain-containing protein</fullName>
    </recommendedName>
</protein>
<dbReference type="KEGG" id="olu:OSTLU_17952"/>
<dbReference type="EMBL" id="CP000601">
    <property type="protein sequence ID" value="ABP01233.1"/>
    <property type="molecule type" value="Genomic_DNA"/>
</dbReference>
<keyword evidence="6" id="KW-1185">Reference proteome</keyword>
<dbReference type="OrthoDB" id="47374at2759"/>
<dbReference type="Pfam" id="PF00583">
    <property type="entry name" value="Acetyltransf_1"/>
    <property type="match status" value="1"/>
</dbReference>
<dbReference type="InterPro" id="IPR000182">
    <property type="entry name" value="GNAT_dom"/>
</dbReference>
<dbReference type="PANTHER" id="PTHR42919">
    <property type="entry name" value="N-ALPHA-ACETYLTRANSFERASE"/>
    <property type="match status" value="1"/>
</dbReference>
<dbReference type="eggNOG" id="KOG3138">
    <property type="taxonomic scope" value="Eukaryota"/>
</dbReference>
<dbReference type="GeneID" id="5006839"/>
<organism evidence="4 6">
    <name type="scientific">Ostreococcus lucimarinus (strain CCE9901)</name>
    <dbReference type="NCBI Taxonomy" id="436017"/>
    <lineage>
        <taxon>Eukaryota</taxon>
        <taxon>Viridiplantae</taxon>
        <taxon>Chlorophyta</taxon>
        <taxon>Mamiellophyceae</taxon>
        <taxon>Mamiellales</taxon>
        <taxon>Bathycoccaceae</taxon>
        <taxon>Ostreococcus</taxon>
    </lineage>
</organism>
<evidence type="ECO:0000256" key="2">
    <source>
        <dbReference type="ARBA" id="ARBA00023315"/>
    </source>
</evidence>
<keyword evidence="2" id="KW-0012">Acyltransferase</keyword>
<dbReference type="GO" id="GO:0031415">
    <property type="term" value="C:NatA complex"/>
    <property type="evidence" value="ECO:0007669"/>
    <property type="project" value="TreeGrafter"/>
</dbReference>
<dbReference type="HOGENOM" id="CLU_013985_5_3_1"/>
<dbReference type="GO" id="GO:0007064">
    <property type="term" value="P:mitotic sister chromatid cohesion"/>
    <property type="evidence" value="ECO:0007669"/>
    <property type="project" value="TreeGrafter"/>
</dbReference>
<dbReference type="RefSeq" id="XP_001422874.1">
    <property type="nucleotide sequence ID" value="XM_001422837.1"/>
</dbReference>
<evidence type="ECO:0000313" key="4">
    <source>
        <dbReference type="EMBL" id="ABO99315.1"/>
    </source>
</evidence>
<dbReference type="InterPro" id="IPR051556">
    <property type="entry name" value="N-term/lysine_N-AcTrnsfr"/>
</dbReference>
<dbReference type="PROSITE" id="PS51186">
    <property type="entry name" value="GNAT"/>
    <property type="match status" value="1"/>
</dbReference>
<proteinExistence type="predicted"/>
<feature type="domain" description="N-acetyltransferase" evidence="3">
    <location>
        <begin position="16"/>
        <end position="176"/>
    </location>
</feature>
<dbReference type="RefSeq" id="XP_001421022.1">
    <property type="nucleotide sequence ID" value="XM_001420985.1"/>
</dbReference>
<dbReference type="Proteomes" id="UP000001568">
    <property type="component" value="Chromosome 13"/>
</dbReference>
<evidence type="ECO:0000259" key="3">
    <source>
        <dbReference type="PROSITE" id="PS51186"/>
    </source>
</evidence>
<evidence type="ECO:0000313" key="6">
    <source>
        <dbReference type="Proteomes" id="UP000001568"/>
    </source>
</evidence>
<dbReference type="Proteomes" id="UP000001568">
    <property type="component" value="Chromosome 21"/>
</dbReference>
<gene>
    <name evidence="4" type="ORF">OSTLU_17952</name>
    <name evidence="5" type="ORF">OSTLU_36663</name>
</gene>
<dbReference type="OMA" id="EYAGAIC"/>
<dbReference type="GeneID" id="5004946"/>
<sequence>MSRDAVDGVATPVRFASLTDATERDLRALNAVLFPVRYGDAFYDDCRRAGGCTQLAYAMDERGSGSATTTTMTLAGAIACRLEMNAASDGAKLYIMTLGVYAGRRDGKIGSRLLTHALNVASRDAFVKEAYLHVQTNNFQAFEFYERFGFEKGEVVKNYYKRIEPPDAVILRRDLGASWTERELEGVTFDEDAA</sequence>
<dbReference type="Gramene" id="ABO99315">
    <property type="protein sequence ID" value="ABO99315"/>
    <property type="gene ID" value="OSTLU_17952"/>
</dbReference>
<dbReference type="AlphaFoldDB" id="A4S6Y3"/>
<evidence type="ECO:0000313" key="5">
    <source>
        <dbReference type="EMBL" id="ABP01233.1"/>
    </source>
</evidence>
<reference evidence="4 6" key="1">
    <citation type="journal article" date="2007" name="Proc. Natl. Acad. Sci. U.S.A.">
        <title>The tiny eukaryote Ostreococcus provides genomic insights into the paradox of plankton speciation.</title>
        <authorList>
            <person name="Palenik B."/>
            <person name="Grimwood J."/>
            <person name="Aerts A."/>
            <person name="Rouze P."/>
            <person name="Salamov A."/>
            <person name="Putnam N."/>
            <person name="Dupont C."/>
            <person name="Jorgensen R."/>
            <person name="Derelle E."/>
            <person name="Rombauts S."/>
            <person name="Zhou K."/>
            <person name="Otillar R."/>
            <person name="Merchant S.S."/>
            <person name="Podell S."/>
            <person name="Gaasterland T."/>
            <person name="Napoli C."/>
            <person name="Gendler K."/>
            <person name="Manuell A."/>
            <person name="Tai V."/>
            <person name="Vallon O."/>
            <person name="Piganeau G."/>
            <person name="Jancek S."/>
            <person name="Heijde M."/>
            <person name="Jabbari K."/>
            <person name="Bowler C."/>
            <person name="Lohr M."/>
            <person name="Robbens S."/>
            <person name="Werner G."/>
            <person name="Dubchak I."/>
            <person name="Pazour G.J."/>
            <person name="Ren Q."/>
            <person name="Paulsen I."/>
            <person name="Delwiche C."/>
            <person name="Schmutz J."/>
            <person name="Rokhsar D."/>
            <person name="Van de Peer Y."/>
            <person name="Moreau H."/>
            <person name="Grigoriev I.V."/>
        </authorList>
    </citation>
    <scope>NUCLEOTIDE SEQUENCE [LARGE SCALE GENOMIC DNA]</scope>
    <source>
        <strain evidence="4 6">CCE9901</strain>
    </source>
</reference>
<dbReference type="EMBL" id="CP000593">
    <property type="protein sequence ID" value="ABO99315.1"/>
    <property type="molecule type" value="Genomic_DNA"/>
</dbReference>
<dbReference type="SUPFAM" id="SSF55729">
    <property type="entry name" value="Acyl-CoA N-acyltransferases (Nat)"/>
    <property type="match status" value="1"/>
</dbReference>
<dbReference type="Gramene" id="ABP01233">
    <property type="protein sequence ID" value="ABP01233"/>
    <property type="gene ID" value="OSTLU_36663"/>
</dbReference>